<evidence type="ECO:0000313" key="9">
    <source>
        <dbReference type="EMBL" id="WCO66760.1"/>
    </source>
</evidence>
<feature type="transmembrane region" description="Helical" evidence="8">
    <location>
        <begin position="57"/>
        <end position="77"/>
    </location>
</feature>
<proteinExistence type="inferred from homology"/>
<feature type="transmembrane region" description="Helical" evidence="8">
    <location>
        <begin position="33"/>
        <end position="50"/>
    </location>
</feature>
<dbReference type="SUPFAM" id="SSF103481">
    <property type="entry name" value="Multidrug resistance efflux transporter EmrE"/>
    <property type="match status" value="1"/>
</dbReference>
<dbReference type="GO" id="GO:0005886">
    <property type="term" value="C:plasma membrane"/>
    <property type="evidence" value="ECO:0007669"/>
    <property type="project" value="UniProtKB-SubCell"/>
</dbReference>
<gene>
    <name evidence="9" type="ORF">PO878_19905</name>
</gene>
<comment type="similarity">
    <text evidence="7">Belongs to the drug/metabolite transporter (DMT) superfamily. Small multidrug resistance (SMR) (TC 2.A.7.1) family.</text>
</comment>
<sequence>MAWILLVAAGLLEVVWASLLPETEGFRRPLPTLGFLVALAASMALLAAATRTLPVGTAYAVWVGIGAVGTVLVGATLRQEATSPAHLLALAGLVAAIVAVKVTAPH</sequence>
<evidence type="ECO:0000256" key="2">
    <source>
        <dbReference type="ARBA" id="ARBA00022448"/>
    </source>
</evidence>
<dbReference type="RefSeq" id="WP_272736282.1">
    <property type="nucleotide sequence ID" value="NZ_CP116942.1"/>
</dbReference>
<dbReference type="Pfam" id="PF00893">
    <property type="entry name" value="Multi_Drug_Res"/>
    <property type="match status" value="1"/>
</dbReference>
<evidence type="ECO:0000256" key="7">
    <source>
        <dbReference type="RuleBase" id="RU003942"/>
    </source>
</evidence>
<dbReference type="KEGG" id="ima:PO878_19905"/>
<keyword evidence="5 8" id="KW-1133">Transmembrane helix</keyword>
<keyword evidence="6 8" id="KW-0472">Membrane</keyword>
<dbReference type="Gene3D" id="1.10.3730.20">
    <property type="match status" value="1"/>
</dbReference>
<evidence type="ECO:0000256" key="5">
    <source>
        <dbReference type="ARBA" id="ARBA00022989"/>
    </source>
</evidence>
<keyword evidence="2" id="KW-0813">Transport</keyword>
<dbReference type="EMBL" id="CP116942">
    <property type="protein sequence ID" value="WCO66760.1"/>
    <property type="molecule type" value="Genomic_DNA"/>
</dbReference>
<dbReference type="GO" id="GO:0022857">
    <property type="term" value="F:transmembrane transporter activity"/>
    <property type="evidence" value="ECO:0007669"/>
    <property type="project" value="InterPro"/>
</dbReference>
<keyword evidence="3" id="KW-1003">Cell membrane</keyword>
<reference evidence="9" key="1">
    <citation type="submission" date="2023-01" db="EMBL/GenBank/DDBJ databases">
        <title>The diversity of Class Acidimicrobiia in South China Sea sediment environments and the proposal of Iamia marina sp. nov., a novel species of the genus Iamia.</title>
        <authorList>
            <person name="He Y."/>
            <person name="Tian X."/>
        </authorList>
    </citation>
    <scope>NUCLEOTIDE SEQUENCE</scope>
    <source>
        <strain evidence="9">DSM 19957</strain>
    </source>
</reference>
<evidence type="ECO:0000313" key="10">
    <source>
        <dbReference type="Proteomes" id="UP001216390"/>
    </source>
</evidence>
<evidence type="ECO:0000256" key="8">
    <source>
        <dbReference type="SAM" id="Phobius"/>
    </source>
</evidence>
<dbReference type="FunFam" id="1.10.3730.20:FF:000001">
    <property type="entry name" value="Quaternary ammonium compound resistance transporter SugE"/>
    <property type="match status" value="1"/>
</dbReference>
<protein>
    <submittedName>
        <fullName evidence="9">SMR family transporter</fullName>
    </submittedName>
</protein>
<keyword evidence="4 7" id="KW-0812">Transmembrane</keyword>
<keyword evidence="10" id="KW-1185">Reference proteome</keyword>
<dbReference type="InterPro" id="IPR045324">
    <property type="entry name" value="Small_multidrug_res"/>
</dbReference>
<accession>A0AAF0BVH1</accession>
<dbReference type="Proteomes" id="UP001216390">
    <property type="component" value="Chromosome"/>
</dbReference>
<comment type="subcellular location">
    <subcellularLocation>
        <location evidence="1 7">Cell membrane</location>
        <topology evidence="1 7">Multi-pass membrane protein</topology>
    </subcellularLocation>
</comment>
<name>A0AAF0BVH1_9ACTN</name>
<feature type="transmembrane region" description="Helical" evidence="8">
    <location>
        <begin position="83"/>
        <end position="104"/>
    </location>
</feature>
<dbReference type="InterPro" id="IPR037185">
    <property type="entry name" value="EmrE-like"/>
</dbReference>
<dbReference type="InterPro" id="IPR000390">
    <property type="entry name" value="Small_drug/metabolite_transptr"/>
</dbReference>
<organism evidence="9 10">
    <name type="scientific">Iamia majanohamensis</name>
    <dbReference type="NCBI Taxonomy" id="467976"/>
    <lineage>
        <taxon>Bacteria</taxon>
        <taxon>Bacillati</taxon>
        <taxon>Actinomycetota</taxon>
        <taxon>Acidimicrobiia</taxon>
        <taxon>Acidimicrobiales</taxon>
        <taxon>Iamiaceae</taxon>
        <taxon>Iamia</taxon>
    </lineage>
</organism>
<evidence type="ECO:0000256" key="4">
    <source>
        <dbReference type="ARBA" id="ARBA00022692"/>
    </source>
</evidence>
<dbReference type="PANTHER" id="PTHR30561:SF0">
    <property type="entry name" value="GUANIDINIUM EXPORTER"/>
    <property type="match status" value="1"/>
</dbReference>
<evidence type="ECO:0000256" key="3">
    <source>
        <dbReference type="ARBA" id="ARBA00022475"/>
    </source>
</evidence>
<evidence type="ECO:0000256" key="1">
    <source>
        <dbReference type="ARBA" id="ARBA00004651"/>
    </source>
</evidence>
<evidence type="ECO:0000256" key="6">
    <source>
        <dbReference type="ARBA" id="ARBA00023136"/>
    </source>
</evidence>
<dbReference type="AlphaFoldDB" id="A0AAF0BVH1"/>
<dbReference type="PANTHER" id="PTHR30561">
    <property type="entry name" value="SMR FAMILY PROTON-DEPENDENT DRUG EFFLUX TRANSPORTER SUGE"/>
    <property type="match status" value="1"/>
</dbReference>